<name>E6UKZ1_RUMA7</name>
<feature type="domain" description="AAA-ATPase-like" evidence="1">
    <location>
        <begin position="28"/>
        <end position="214"/>
    </location>
</feature>
<dbReference type="PANTHER" id="PTHR34825:SF1">
    <property type="entry name" value="AAA-ATPASE-LIKE DOMAIN-CONTAINING PROTEIN"/>
    <property type="match status" value="1"/>
</dbReference>
<dbReference type="PANTHER" id="PTHR34825">
    <property type="entry name" value="CONSERVED PROTEIN, WITH A WEAK D-GALACTARATE DEHYDRATASE/ALTRONATE HYDROLASE DOMAIN"/>
    <property type="match status" value="1"/>
</dbReference>
<dbReference type="InterPro" id="IPR027417">
    <property type="entry name" value="P-loop_NTPase"/>
</dbReference>
<evidence type="ECO:0000259" key="1">
    <source>
        <dbReference type="Pfam" id="PF09820"/>
    </source>
</evidence>
<accession>E6UKZ1</accession>
<dbReference type="SUPFAM" id="SSF52540">
    <property type="entry name" value="P-loop containing nucleoside triphosphate hydrolases"/>
    <property type="match status" value="1"/>
</dbReference>
<dbReference type="eggNOG" id="COG1672">
    <property type="taxonomic scope" value="Bacteria"/>
</dbReference>
<evidence type="ECO:0000313" key="3">
    <source>
        <dbReference type="Proteomes" id="UP000006919"/>
    </source>
</evidence>
<proteinExistence type="predicted"/>
<dbReference type="InterPro" id="IPR012547">
    <property type="entry name" value="PDDEXK_9"/>
</dbReference>
<sequence length="544" mass="62428">MYRVTITEVIFMGTYLNPGNSGFEEVLNGDYIDKTGLIALINQRINTPSKLVCISRPRRFGKSYAAKMLCAYYDYTCDSHSLFEKYEISSDRTYESNINKYHVIYLDMTNLLEKVEPEKLIQFIKDNVENEILATDTNIIKGSSFDQTLINAVEKTGRKIVMIIDEWDAPIRESMVNSKEYLLFLRMLFKSSSTTPKIFAAAYMTGILPIKKDGSQSAISDFEEHSIIEPDEFAKYTGFLEEDVHKICDKYHADFRKMKKWYDGYTVGDVQSVYNPYSVICAAKKKKYTSYWRQTSAADNLLDYIEMDEEGLQGDIAQLIAGETIEINTSSFKNDVTGFKLKDDVLTLLVHLGYLAYEQKVEILGEGDDEDEIIREFVHIPNDEIRLEFSNILKMTKHEVLVDLLSNSKKLLQDTISGNEEAVAKAIDEIRMMNYAPTYYNDEQALRYVIKFAYIVCVDNYMKIEELPSGKGIADVVFIPRKATDPTLVIELKWNKSDTAAIQQIKDREYPTILKNRKGKIILVGINYDEKTKVHTCTIETVTK</sequence>
<dbReference type="Pfam" id="PF08011">
    <property type="entry name" value="PDDEXK_9"/>
    <property type="match status" value="1"/>
</dbReference>
<evidence type="ECO:0000313" key="2">
    <source>
        <dbReference type="EMBL" id="ADU24337.1"/>
    </source>
</evidence>
<keyword evidence="2" id="KW-0614">Plasmid</keyword>
<protein>
    <submittedName>
        <fullName evidence="2">AAA-ATPase-like protein</fullName>
    </submittedName>
</protein>
<dbReference type="InterPro" id="IPR018631">
    <property type="entry name" value="AAA-ATPase-like_dom"/>
</dbReference>
<organism evidence="2 3">
    <name type="scientific">Ruminococcus albus (strain ATCC 27210 / DSM 20455 / JCM 14654 / NCDO 2250 / 7)</name>
    <dbReference type="NCBI Taxonomy" id="697329"/>
    <lineage>
        <taxon>Bacteria</taxon>
        <taxon>Bacillati</taxon>
        <taxon>Bacillota</taxon>
        <taxon>Clostridia</taxon>
        <taxon>Eubacteriales</taxon>
        <taxon>Oscillospiraceae</taxon>
        <taxon>Ruminococcus</taxon>
    </lineage>
</organism>
<dbReference type="AlphaFoldDB" id="E6UKZ1"/>
<dbReference type="Pfam" id="PF09820">
    <property type="entry name" value="AAA-ATPase_like"/>
    <property type="match status" value="1"/>
</dbReference>
<geneLocation type="plasmid" evidence="2 3">
    <name>pRUMAL02</name>
</geneLocation>
<gene>
    <name evidence="2" type="ordered locus">Rumal_3914</name>
</gene>
<dbReference type="Gene3D" id="3.40.50.300">
    <property type="entry name" value="P-loop containing nucleotide triphosphate hydrolases"/>
    <property type="match status" value="1"/>
</dbReference>
<dbReference type="KEGG" id="ral:Rumal_3914"/>
<reference evidence="3" key="1">
    <citation type="journal article" date="2011" name="J. Bacteriol.">
        <title>Complete genome of the cellulolytic ruminal bacterium Ruminococcus albus 7.</title>
        <authorList>
            <person name="Suen G."/>
            <person name="Stevenson D.M."/>
            <person name="Bruce D.C."/>
            <person name="Chertkov O."/>
            <person name="Copeland A."/>
            <person name="Cheng J.F."/>
            <person name="Detter C."/>
            <person name="Detter J.C."/>
            <person name="Goodwin L.A."/>
            <person name="Han C.S."/>
            <person name="Hauser L.J."/>
            <person name="Ivanova N.N."/>
            <person name="Kyrpides N.C."/>
            <person name="Land M.L."/>
            <person name="Lapidus A."/>
            <person name="Lucas S."/>
            <person name="Ovchinnikova G."/>
            <person name="Pitluck S."/>
            <person name="Tapia R."/>
            <person name="Woyke T."/>
            <person name="Boyum J."/>
            <person name="Mead D."/>
            <person name="Weimer P.J."/>
        </authorList>
    </citation>
    <scope>NUCLEOTIDE SEQUENCE [LARGE SCALE GENOMIC DNA]</scope>
    <source>
        <strain evidence="3">ATCC 27210 / DSM 20455 / JCM 14654 / NCDO 2250 / 7</strain>
        <plasmid evidence="3">pRUMAL02</plasmid>
    </source>
</reference>
<dbReference type="HOGENOM" id="CLU_032468_0_0_9"/>
<dbReference type="EMBL" id="CP002405">
    <property type="protein sequence ID" value="ADU24337.1"/>
    <property type="molecule type" value="Genomic_DNA"/>
</dbReference>
<dbReference type="Proteomes" id="UP000006919">
    <property type="component" value="Plasmid pRUMAL02"/>
</dbReference>